<dbReference type="InterPro" id="IPR001763">
    <property type="entry name" value="Rhodanese-like_dom"/>
</dbReference>
<evidence type="ECO:0000313" key="2">
    <source>
        <dbReference type="EMBL" id="SHO73863.1"/>
    </source>
</evidence>
<dbReference type="AlphaFoldDB" id="A0A1M7ZYG5"/>
<keyword evidence="2" id="KW-0808">Transferase</keyword>
<evidence type="ECO:0000259" key="1">
    <source>
        <dbReference type="PROSITE" id="PS50206"/>
    </source>
</evidence>
<name>A0A1M7ZYG5_9FLAO</name>
<gene>
    <name evidence="2" type="ORF">SAMN05443547_2239</name>
</gene>
<dbReference type="STRING" id="416016.SAMN05443547_2239"/>
<dbReference type="EMBL" id="FRYK01000004">
    <property type="protein sequence ID" value="SHO73863.1"/>
    <property type="molecule type" value="Genomic_DNA"/>
</dbReference>
<dbReference type="CDD" id="cd00158">
    <property type="entry name" value="RHOD"/>
    <property type="match status" value="1"/>
</dbReference>
<dbReference type="PANTHER" id="PTHR45431">
    <property type="entry name" value="RHODANESE-LIKE DOMAIN-CONTAINING PROTEIN 15, CHLOROPLASTIC"/>
    <property type="match status" value="1"/>
</dbReference>
<dbReference type="PROSITE" id="PS50206">
    <property type="entry name" value="RHODANESE_3"/>
    <property type="match status" value="1"/>
</dbReference>
<organism evidence="2 3">
    <name type="scientific">Flavobacterium cucumis</name>
    <dbReference type="NCBI Taxonomy" id="416016"/>
    <lineage>
        <taxon>Bacteria</taxon>
        <taxon>Pseudomonadati</taxon>
        <taxon>Bacteroidota</taxon>
        <taxon>Flavobacteriia</taxon>
        <taxon>Flavobacteriales</taxon>
        <taxon>Flavobacteriaceae</taxon>
        <taxon>Flavobacterium</taxon>
    </lineage>
</organism>
<dbReference type="Gene3D" id="3.40.250.10">
    <property type="entry name" value="Rhodanese-like domain"/>
    <property type="match status" value="1"/>
</dbReference>
<dbReference type="Proteomes" id="UP000184611">
    <property type="component" value="Unassembled WGS sequence"/>
</dbReference>
<protein>
    <submittedName>
        <fullName evidence="2">Rhodanese-related sulfurtransferase</fullName>
    </submittedName>
</protein>
<dbReference type="PANTHER" id="PTHR45431:SF3">
    <property type="entry name" value="RHODANESE-LIKE DOMAIN-CONTAINING PROTEIN 15, CHLOROPLASTIC"/>
    <property type="match status" value="1"/>
</dbReference>
<dbReference type="OrthoDB" id="9808735at2"/>
<keyword evidence="3" id="KW-1185">Reference proteome</keyword>
<dbReference type="SMART" id="SM00450">
    <property type="entry name" value="RHOD"/>
    <property type="match status" value="1"/>
</dbReference>
<dbReference type="SUPFAM" id="SSF52821">
    <property type="entry name" value="Rhodanese/Cell cycle control phosphatase"/>
    <property type="match status" value="1"/>
</dbReference>
<dbReference type="GO" id="GO:0016740">
    <property type="term" value="F:transferase activity"/>
    <property type="evidence" value="ECO:0007669"/>
    <property type="project" value="UniProtKB-KW"/>
</dbReference>
<reference evidence="3" key="1">
    <citation type="submission" date="2016-12" db="EMBL/GenBank/DDBJ databases">
        <authorList>
            <person name="Varghese N."/>
            <person name="Submissions S."/>
        </authorList>
    </citation>
    <scope>NUCLEOTIDE SEQUENCE [LARGE SCALE GENOMIC DNA]</scope>
    <source>
        <strain evidence="3">DSM 18830</strain>
    </source>
</reference>
<dbReference type="InterPro" id="IPR036873">
    <property type="entry name" value="Rhodanese-like_dom_sf"/>
</dbReference>
<proteinExistence type="predicted"/>
<dbReference type="InterPro" id="IPR052367">
    <property type="entry name" value="Thiosulfate_ST/Rhodanese-like"/>
</dbReference>
<sequence>MKLKVIGLLFLFIGVTSCLKNQVDGVQVLDATTFEKKMNQPEVQLVDVRTPEEFGQGHLENALNIDFMADDFDAKAATLDKEKPVMVYCKSGGRSAKASARLKALGFKTITDLEGGIINWTKEQKPTVK</sequence>
<accession>A0A1M7ZYG5</accession>
<feature type="domain" description="Rhodanese" evidence="1">
    <location>
        <begin position="39"/>
        <end position="129"/>
    </location>
</feature>
<dbReference type="Pfam" id="PF00581">
    <property type="entry name" value="Rhodanese"/>
    <property type="match status" value="1"/>
</dbReference>
<dbReference type="RefSeq" id="WP_073584436.1">
    <property type="nucleotide sequence ID" value="NZ_CBCSEA010000007.1"/>
</dbReference>
<evidence type="ECO:0000313" key="3">
    <source>
        <dbReference type="Proteomes" id="UP000184611"/>
    </source>
</evidence>
<dbReference type="PROSITE" id="PS51257">
    <property type="entry name" value="PROKAR_LIPOPROTEIN"/>
    <property type="match status" value="1"/>
</dbReference>